<reference evidence="1" key="1">
    <citation type="submission" date="2023-02" db="EMBL/GenBank/DDBJ databases">
        <title>Colletotrichum kahawae CIFC_Que2 genome sequencing and assembly.</title>
        <authorList>
            <person name="Baroncelli R."/>
        </authorList>
    </citation>
    <scope>NUCLEOTIDE SEQUENCE</scope>
    <source>
        <strain evidence="1">CIFC_Que2</strain>
    </source>
</reference>
<evidence type="ECO:0000313" key="2">
    <source>
        <dbReference type="Proteomes" id="UP001281614"/>
    </source>
</evidence>
<protein>
    <submittedName>
        <fullName evidence="1">Uncharacterized protein</fullName>
    </submittedName>
</protein>
<dbReference type="Proteomes" id="UP001281614">
    <property type="component" value="Unassembled WGS sequence"/>
</dbReference>
<proteinExistence type="predicted"/>
<keyword evidence="2" id="KW-1185">Reference proteome</keyword>
<gene>
    <name evidence="1" type="ORF">CKAH01_04791</name>
</gene>
<evidence type="ECO:0000313" key="1">
    <source>
        <dbReference type="EMBL" id="KAK2764626.1"/>
    </source>
</evidence>
<comment type="caution">
    <text evidence="1">The sequence shown here is derived from an EMBL/GenBank/DDBJ whole genome shotgun (WGS) entry which is preliminary data.</text>
</comment>
<organism evidence="1 2">
    <name type="scientific">Colletotrichum kahawae</name>
    <name type="common">Coffee berry disease fungus</name>
    <dbReference type="NCBI Taxonomy" id="34407"/>
    <lineage>
        <taxon>Eukaryota</taxon>
        <taxon>Fungi</taxon>
        <taxon>Dikarya</taxon>
        <taxon>Ascomycota</taxon>
        <taxon>Pezizomycotina</taxon>
        <taxon>Sordariomycetes</taxon>
        <taxon>Hypocreomycetidae</taxon>
        <taxon>Glomerellales</taxon>
        <taxon>Glomerellaceae</taxon>
        <taxon>Colletotrichum</taxon>
        <taxon>Colletotrichum gloeosporioides species complex</taxon>
    </lineage>
</organism>
<sequence length="171" mass="19744">MRPVTQSDVADIADRLPVLLLERYQWPASYVRSLLKTSPACITSRKGTQLPLELWLNIVEIVENEADYCALLQPVSVRETDGRSLLVCVEITDWDTCGKLECTWAYRHHLYNPYQKDGYVKMADGKEEPRPWRIPEVAPENEILIDLGSFSYQSWKRFSLPALLRRGCHGY</sequence>
<name>A0AAD9YHA5_COLKA</name>
<dbReference type="AlphaFoldDB" id="A0AAD9YHA5"/>
<dbReference type="EMBL" id="VYYT01000135">
    <property type="protein sequence ID" value="KAK2764626.1"/>
    <property type="molecule type" value="Genomic_DNA"/>
</dbReference>
<accession>A0AAD9YHA5</accession>